<protein>
    <submittedName>
        <fullName evidence="1">Uncharacterized protein</fullName>
    </submittedName>
</protein>
<name>A0A6J4I649_9SPHI</name>
<dbReference type="EMBL" id="CADCTQ010000144">
    <property type="protein sequence ID" value="CAA9243224.1"/>
    <property type="molecule type" value="Genomic_DNA"/>
</dbReference>
<accession>A0A6J4I649</accession>
<reference evidence="1" key="1">
    <citation type="submission" date="2020-02" db="EMBL/GenBank/DDBJ databases">
        <authorList>
            <person name="Meier V. D."/>
        </authorList>
    </citation>
    <scope>NUCLEOTIDE SEQUENCE</scope>
    <source>
        <strain evidence="1">AVDCRST_MAG56</strain>
    </source>
</reference>
<evidence type="ECO:0000313" key="1">
    <source>
        <dbReference type="EMBL" id="CAA9243224.1"/>
    </source>
</evidence>
<proteinExistence type="predicted"/>
<organism evidence="1">
    <name type="scientific">uncultured Cytophagales bacterium</name>
    <dbReference type="NCBI Taxonomy" id="158755"/>
    <lineage>
        <taxon>Bacteria</taxon>
        <taxon>Pseudomonadati</taxon>
        <taxon>Bacteroidota</taxon>
        <taxon>Sphingobacteriia</taxon>
        <taxon>Sphingobacteriales</taxon>
        <taxon>environmental samples</taxon>
    </lineage>
</organism>
<sequence length="418" mass="45360">MNRTLMLRPLVITLLFSWLVLPALPVAARQPAAGPKPKILVFGLKRTQFSANAYSVGELAFVNDSTGLRNDNASRVIGTYSDEVVASLTGKADPRYEFVAADSAVTARVHGRSGYADWQNVFKEPYTSLVSDSVLDGQLKGVMAGYGADFILSLNFYEIASHYYPLYLTPYLKAEHRIDYEIMDANLGVVSAGRLYLTSRDIRATAMRPQYAKFAREVADRLEIALTSPDLAAARRGLQALRERNLANAWAGGVSMGWGAPYGWFGLELVKNLGRGLDVGGGIGFGPSGFKAGAGVRAYLLNYGQGFNPFVAAHVSWASGLQFDVGGEEDESGAQLQPDDISTFKIPAGTALHLKTGFRWLRRNRALLLGAGYGVPLGRYEADVTGNRSASRRRTANLFTPGGFEAGFTYLYYFGGTL</sequence>
<dbReference type="AlphaFoldDB" id="A0A6J4I649"/>
<gene>
    <name evidence="1" type="ORF">AVDCRST_MAG56-1510</name>
</gene>